<feature type="transmembrane region" description="Helical" evidence="1">
    <location>
        <begin position="136"/>
        <end position="160"/>
    </location>
</feature>
<evidence type="ECO:0000256" key="1">
    <source>
        <dbReference type="SAM" id="Phobius"/>
    </source>
</evidence>
<dbReference type="AlphaFoldDB" id="A0A6N6VR87"/>
<reference evidence="2 3" key="1">
    <citation type="submission" date="2019-10" db="EMBL/GenBank/DDBJ databases">
        <title>New species of Slilvanegrellaceae.</title>
        <authorList>
            <person name="Pitt A."/>
            <person name="Hahn M.W."/>
        </authorList>
    </citation>
    <scope>NUCLEOTIDE SEQUENCE [LARGE SCALE GENOMIC DNA]</scope>
    <source>
        <strain evidence="2 3">SP-Ram-0.45-NSY-1</strain>
    </source>
</reference>
<protein>
    <submittedName>
        <fullName evidence="2">Uncharacterized protein</fullName>
    </submittedName>
</protein>
<dbReference type="RefSeq" id="WP_153421166.1">
    <property type="nucleotide sequence ID" value="NZ_WFLM01000004.1"/>
</dbReference>
<dbReference type="Proteomes" id="UP000437748">
    <property type="component" value="Unassembled WGS sequence"/>
</dbReference>
<feature type="transmembrane region" description="Helical" evidence="1">
    <location>
        <begin position="23"/>
        <end position="44"/>
    </location>
</feature>
<keyword evidence="3" id="KW-1185">Reference proteome</keyword>
<keyword evidence="1" id="KW-1133">Transmembrane helix</keyword>
<dbReference type="EMBL" id="WFLM01000004">
    <property type="protein sequence ID" value="KAB8038089.1"/>
    <property type="molecule type" value="Genomic_DNA"/>
</dbReference>
<proteinExistence type="predicted"/>
<keyword evidence="1" id="KW-0812">Transmembrane</keyword>
<feature type="transmembrane region" description="Helical" evidence="1">
    <location>
        <begin position="74"/>
        <end position="98"/>
    </location>
</feature>
<keyword evidence="1" id="KW-0472">Membrane</keyword>
<gene>
    <name evidence="2" type="ORF">GCL60_13020</name>
</gene>
<evidence type="ECO:0000313" key="2">
    <source>
        <dbReference type="EMBL" id="KAB8038089.1"/>
    </source>
</evidence>
<feature type="transmembrane region" description="Helical" evidence="1">
    <location>
        <begin position="172"/>
        <end position="189"/>
    </location>
</feature>
<dbReference type="OrthoDB" id="5291789at2"/>
<sequence>MTKQSFSKTTVSNISKFLLDRNFFYFIIPCLILYTFFKIFINIYNWDINFLSYFPKEIKLNFIKGLDFIDISKLFLICFFSLLVPSIIIRFCIGIIFIKSQLKVQRFFSFLIIIIFIFTTKNDGFTFGIIQNKSDFIINISRFINILFIGFFIISLMIFYVNLNDNMQKRKWRLFTLFLLIISYLIYDWKKTKDFRELTKLNIENSELFFIIENTNENDLEKIQKNSDFNYLNQNFQITSNDIRLTSNNDISNYFSILTGLYPFETGIRDEIPSQSYLAYVNDYIKNNKKNDRFIYISNIGTPSSLGAITTKFNGEIICDNDVSSINKYSIIENLNPFLVFMPPSLIIKTIPNALCLRSISNIDENILADLYYGINYPTNKNKIIISFLNKKEKEFNIFRIIEKINETLESDKLKINILFLDSKSLFSKILYLNKKDKNLIVYKNITEIGKRELIKYKQDLKFEYLEENKNILLSKNAEVINDRVSLNLNNSIIQSMNFKRNFICFENENTLSTTLYYERKSTDNPQKIIANNSIFNNNCQKNIENSFISDVSLMINEDLFKKTFIFISDKL</sequence>
<name>A0A6N6VR87_9BACT</name>
<comment type="caution">
    <text evidence="2">The sequence shown here is derived from an EMBL/GenBank/DDBJ whole genome shotgun (WGS) entry which is preliminary data.</text>
</comment>
<evidence type="ECO:0000313" key="3">
    <source>
        <dbReference type="Proteomes" id="UP000437748"/>
    </source>
</evidence>
<accession>A0A6N6VR87</accession>
<feature type="transmembrane region" description="Helical" evidence="1">
    <location>
        <begin position="110"/>
        <end position="130"/>
    </location>
</feature>
<organism evidence="2 3">
    <name type="scientific">Silvanigrella paludirubra</name>
    <dbReference type="NCBI Taxonomy" id="2499159"/>
    <lineage>
        <taxon>Bacteria</taxon>
        <taxon>Pseudomonadati</taxon>
        <taxon>Bdellovibrionota</taxon>
        <taxon>Oligoflexia</taxon>
        <taxon>Silvanigrellales</taxon>
        <taxon>Silvanigrellaceae</taxon>
        <taxon>Silvanigrella</taxon>
    </lineage>
</organism>